<dbReference type="InterPro" id="IPR006935">
    <property type="entry name" value="Helicase/UvrB_N"/>
</dbReference>
<dbReference type="SMART" id="SM00487">
    <property type="entry name" value="DEXDc"/>
    <property type="match status" value="1"/>
</dbReference>
<dbReference type="Pfam" id="PF04851">
    <property type="entry name" value="ResIII"/>
    <property type="match status" value="1"/>
</dbReference>
<dbReference type="NCBIfam" id="NF046051">
    <property type="entry name" value="restrict_EcoAI"/>
    <property type="match status" value="1"/>
</dbReference>
<keyword evidence="4" id="KW-0949">S-adenosyl-L-methionine</keyword>
<dbReference type="SUPFAM" id="SSF53335">
    <property type="entry name" value="S-adenosyl-L-methionine-dependent methyltransferases"/>
    <property type="match status" value="1"/>
</dbReference>
<dbReference type="InterPro" id="IPR003356">
    <property type="entry name" value="DNA_methylase_A-5"/>
</dbReference>
<evidence type="ECO:0000256" key="2">
    <source>
        <dbReference type="ARBA" id="ARBA00022603"/>
    </source>
</evidence>
<dbReference type="PRINTS" id="PR00507">
    <property type="entry name" value="N12N6MTFRASE"/>
</dbReference>
<evidence type="ECO:0000256" key="1">
    <source>
        <dbReference type="ARBA" id="ARBA00011900"/>
    </source>
</evidence>
<evidence type="ECO:0000313" key="10">
    <source>
        <dbReference type="Proteomes" id="UP001642464"/>
    </source>
</evidence>
<dbReference type="PANTHER" id="PTHR47396">
    <property type="entry name" value="TYPE I RESTRICTION ENZYME ECOKI R PROTEIN"/>
    <property type="match status" value="1"/>
</dbReference>
<dbReference type="InterPro" id="IPR029063">
    <property type="entry name" value="SAM-dependent_MTases_sf"/>
</dbReference>
<evidence type="ECO:0000256" key="3">
    <source>
        <dbReference type="ARBA" id="ARBA00022679"/>
    </source>
</evidence>
<evidence type="ECO:0000259" key="8">
    <source>
        <dbReference type="PROSITE" id="PS51192"/>
    </source>
</evidence>
<dbReference type="Pfam" id="PF08463">
    <property type="entry name" value="EcoEI_R_C"/>
    <property type="match status" value="1"/>
</dbReference>
<feature type="region of interest" description="Disordered" evidence="7">
    <location>
        <begin position="1151"/>
        <end position="1175"/>
    </location>
</feature>
<dbReference type="InterPro" id="IPR014001">
    <property type="entry name" value="Helicase_ATP-bd"/>
</dbReference>
<dbReference type="PANTHER" id="PTHR47396:SF1">
    <property type="entry name" value="ATP-DEPENDENT HELICASE IRC3-RELATED"/>
    <property type="match status" value="1"/>
</dbReference>
<dbReference type="InterPro" id="IPR022749">
    <property type="entry name" value="D12N6_MeTrfase_N"/>
</dbReference>
<keyword evidence="2" id="KW-0489">Methyltransferase</keyword>
<feature type="region of interest" description="Disordered" evidence="7">
    <location>
        <begin position="553"/>
        <end position="612"/>
    </location>
</feature>
<feature type="compositionally biased region" description="Gly residues" evidence="7">
    <location>
        <begin position="602"/>
        <end position="611"/>
    </location>
</feature>
<dbReference type="Gene3D" id="3.40.1350.10">
    <property type="match status" value="1"/>
</dbReference>
<proteinExistence type="predicted"/>
<dbReference type="Gene3D" id="3.40.50.300">
    <property type="entry name" value="P-loop containing nucleotide triphosphate hydrolases"/>
    <property type="match status" value="2"/>
</dbReference>
<evidence type="ECO:0000256" key="6">
    <source>
        <dbReference type="ARBA" id="ARBA00047942"/>
    </source>
</evidence>
<accession>A0ABP0LEG6</accession>
<dbReference type="InterPro" id="IPR050742">
    <property type="entry name" value="Helicase_Restrict-Modif_Enz"/>
</dbReference>
<dbReference type="Proteomes" id="UP001642464">
    <property type="component" value="Unassembled WGS sequence"/>
</dbReference>
<dbReference type="Gene3D" id="3.90.1570.30">
    <property type="match status" value="1"/>
</dbReference>
<dbReference type="Pfam" id="PF02384">
    <property type="entry name" value="N6_Mtase"/>
    <property type="match status" value="1"/>
</dbReference>
<dbReference type="EC" id="2.1.1.72" evidence="1"/>
<dbReference type="Gene3D" id="1.20.1260.30">
    <property type="match status" value="1"/>
</dbReference>
<comment type="caution">
    <text evidence="9">The sequence shown here is derived from an EMBL/GenBank/DDBJ whole genome shotgun (WGS) entry which is preliminary data.</text>
</comment>
<sequence>MDKSSLSERDICTKYITPALLAAGWDVHTQMREEFKITDGRVIVRGQSTSRAPLKRADYVLFYKPNIPVAVIEAKDNNHSVGDGMQQALGYAHPDCLNVPFAISSNGDRFLFHDNTGTFPKTEFELGLDEFPSPDELWERYRTWKGLATSAEPVVTQDFHDDGSGKMPRYYQLNAINRTIEAIAKGQDRVLLVMATGTGKTYTAFQIIWRLWKAGAKKRVLFLADRNILVDQTKTNDFKPFGSAMTKIKNRRADKSYEIYLALYQAITGTEERDKVFKKFSPDFFDLIVVDECHRGSAKDDSAWREILEYFDAATQIGLTATPKETKYVSNINYFGEPTYTYSLKQGIDDGFLAPYKVVRIDFDKDLTGWRPTAGQLDKHGEEIEDRIYNQKDFDRSLVLEKRTELVAQKVTEFLQGTNPYDKTIVFCEDIDHAERMRQALVNLNPELCAADSRYVMRITGDNDEGKAQLDFFISPEERYPVIATTSKLMTTGVDAKTCKLIVLDRRIQSMTEFKQVIGRGTRIDEDYGKMYFTIMDFKKATELFADPDFDGDPVQIYQPGEGESPVPPVEGGDEPLVSGPDEPPIDPEGGTDPLGGAFPPGTGGEGGGGGRRQKYVVAGVSVTVVAERVQYYGPDGKLITESLKDYTRKTVLKDYKSLDDFLQAWTSAERKEAVVKELEEHGVLFEALADEVGKDFDSFDLVCHVAFDRPPLTRRERAENVRKQDYFAKYEVKARAVLEALLEKYANQGLRAIEDMDVLRVKPIDEIGTPVELVKLFGGKQGYLAALADLQRALYAEDDFQTLLERYPDLLAGDQMRSDSPRRWLLIKREMGVADEQDGADRWSVDHLFVDQEGIPTLVEVKRSTDTRIRREVVGQMLDYAANGVVYWPLEQLQAEYERQCDQDSVQPDARLEQFLGEGQDSSSFWQQVKTNLQAGRVRLLFVADVIPKELQRVVEFLNEQMDPAEVLAVEIRHFVGQGLKTLVPRVIGQTAEAEARKQVGTTRKPPLTLEELQEIADERGVGEIYRELTSQLRPFFSSITTTLSNVAFNGKVGGAKTGAVILTFHPFDSDIDSGLAYSVYADRLTEYLVTDKERVVSVIPKPERVEEGSWAGDVYHGFATSESEFSSLIGLFKEAEKLELERRAARKQQAKIEEQQRKHQEAEEAKRRKERRRKAKEEAAALAAVSTDIMRKDAGTYGDAQRIEQLAWMFFLKILDDREAEEELLEDDYKSPLKEKFRWRNWAADEEGMTGDTLLDFVDNKLLKELKGLPTGAGGNPRAAVIRMAFDDANQYMKNGTLMRQVVNKINQVDFNNSKDRHLFGDVYEQILKDLQSAGNAGEFYTPRAVTQFMVERTNPKLGESILDPACGTGGFLTAAIEHVRTNDVKTAKQEQKLQASIHGVEKKHLPHILCITNMLLHGIDVPSNIRHDNTLSRPLRDYGPKDRVDVVVTNPPFGGMEEDGIELNFPRAFQTRETADLFLVLIMHRLKPGGRGAIVLPDGTLFGEGVKTRIKERLLTECNLHTIVRLPNGVFNPYTGIKTNLLFFTKGEPTRDIWYYEHPYPPGAKSYNKTKPIRLEEFEPERSWWGKPDARGGYKGRKASEQAWKVSAKDIVENGYNLDIKNPHNSDTGPGDPDELLAELHEVENGIQETLGRLRTELATALGGE</sequence>
<evidence type="ECO:0000256" key="4">
    <source>
        <dbReference type="ARBA" id="ARBA00022691"/>
    </source>
</evidence>
<dbReference type="Gene3D" id="3.40.50.150">
    <property type="entry name" value="Vaccinia Virus protein VP39"/>
    <property type="match status" value="1"/>
</dbReference>
<protein>
    <recommendedName>
        <fullName evidence="1">site-specific DNA-methyltransferase (adenine-specific)</fullName>
        <ecNumber evidence="1">2.1.1.72</ecNumber>
    </recommendedName>
</protein>
<organism evidence="9 10">
    <name type="scientific">Durusdinium trenchii</name>
    <dbReference type="NCBI Taxonomy" id="1381693"/>
    <lineage>
        <taxon>Eukaryota</taxon>
        <taxon>Sar</taxon>
        <taxon>Alveolata</taxon>
        <taxon>Dinophyceae</taxon>
        <taxon>Suessiales</taxon>
        <taxon>Symbiodiniaceae</taxon>
        <taxon>Durusdinium</taxon>
    </lineage>
</organism>
<feature type="compositionally biased region" description="Basic and acidic residues" evidence="7">
    <location>
        <begin position="1152"/>
        <end position="1169"/>
    </location>
</feature>
<evidence type="ECO:0000256" key="7">
    <source>
        <dbReference type="SAM" id="MobiDB-lite"/>
    </source>
</evidence>
<keyword evidence="10" id="KW-1185">Reference proteome</keyword>
<dbReference type="EMBL" id="CAXAMM010015891">
    <property type="protein sequence ID" value="CAK9037559.1"/>
    <property type="molecule type" value="Genomic_DNA"/>
</dbReference>
<dbReference type="InterPro" id="IPR011856">
    <property type="entry name" value="tRNA_endonuc-like_dom_sf"/>
</dbReference>
<keyword evidence="5" id="KW-0680">Restriction system</keyword>
<dbReference type="SUPFAM" id="SSF52540">
    <property type="entry name" value="P-loop containing nucleoside triphosphate hydrolases"/>
    <property type="match status" value="1"/>
</dbReference>
<dbReference type="PROSITE" id="PS51192">
    <property type="entry name" value="HELICASE_ATP_BIND_1"/>
    <property type="match status" value="1"/>
</dbReference>
<comment type="catalytic activity">
    <reaction evidence="6">
        <text>a 2'-deoxyadenosine in DNA + S-adenosyl-L-methionine = an N(6)-methyl-2'-deoxyadenosine in DNA + S-adenosyl-L-homocysteine + H(+)</text>
        <dbReference type="Rhea" id="RHEA:15197"/>
        <dbReference type="Rhea" id="RHEA-COMP:12418"/>
        <dbReference type="Rhea" id="RHEA-COMP:12419"/>
        <dbReference type="ChEBI" id="CHEBI:15378"/>
        <dbReference type="ChEBI" id="CHEBI:57856"/>
        <dbReference type="ChEBI" id="CHEBI:59789"/>
        <dbReference type="ChEBI" id="CHEBI:90615"/>
        <dbReference type="ChEBI" id="CHEBI:90616"/>
        <dbReference type="EC" id="2.1.1.72"/>
    </reaction>
</comment>
<dbReference type="CDD" id="cd18799">
    <property type="entry name" value="SF2_C_EcoAI-like"/>
    <property type="match status" value="1"/>
</dbReference>
<feature type="domain" description="Helicase ATP-binding" evidence="8">
    <location>
        <begin position="181"/>
        <end position="341"/>
    </location>
</feature>
<reference evidence="9 10" key="1">
    <citation type="submission" date="2024-02" db="EMBL/GenBank/DDBJ databases">
        <authorList>
            <person name="Chen Y."/>
            <person name="Shah S."/>
            <person name="Dougan E. K."/>
            <person name="Thang M."/>
            <person name="Chan C."/>
        </authorList>
    </citation>
    <scope>NUCLEOTIDE SEQUENCE [LARGE SCALE GENOMIC DNA]</scope>
</reference>
<dbReference type="InterPro" id="IPR007409">
    <property type="entry name" value="Restrct_endonuc_type1_HsdR_N"/>
</dbReference>
<evidence type="ECO:0000313" key="9">
    <source>
        <dbReference type="EMBL" id="CAK9037559.1"/>
    </source>
</evidence>
<feature type="compositionally biased region" description="Low complexity" evidence="7">
    <location>
        <begin position="588"/>
        <end position="601"/>
    </location>
</feature>
<name>A0ABP0LEG6_9DINO</name>
<evidence type="ECO:0000256" key="5">
    <source>
        <dbReference type="ARBA" id="ARBA00022747"/>
    </source>
</evidence>
<dbReference type="InterPro" id="IPR013670">
    <property type="entry name" value="EcoEI_R_C_dom"/>
</dbReference>
<dbReference type="InterPro" id="IPR038333">
    <property type="entry name" value="T1MK-like_N_sf"/>
</dbReference>
<dbReference type="InterPro" id="IPR002052">
    <property type="entry name" value="DNA_methylase_N6_adenine_CS"/>
</dbReference>
<gene>
    <name evidence="9" type="ORF">SCF082_LOCUS22239</name>
</gene>
<dbReference type="PROSITE" id="PS00092">
    <property type="entry name" value="N6_MTASE"/>
    <property type="match status" value="1"/>
</dbReference>
<dbReference type="CDD" id="cd18032">
    <property type="entry name" value="DEXHc_RE_I_III_res"/>
    <property type="match status" value="1"/>
</dbReference>
<keyword evidence="3" id="KW-0808">Transferase</keyword>
<dbReference type="Pfam" id="PF12161">
    <property type="entry name" value="HsdM_N"/>
    <property type="match status" value="1"/>
</dbReference>
<dbReference type="Pfam" id="PF04313">
    <property type="entry name" value="HSDR_N"/>
    <property type="match status" value="1"/>
</dbReference>
<dbReference type="InterPro" id="IPR027417">
    <property type="entry name" value="P-loop_NTPase"/>
</dbReference>